<dbReference type="Proteomes" id="UP001176941">
    <property type="component" value="Chromosome 11"/>
</dbReference>
<protein>
    <submittedName>
        <fullName evidence="1">Uncharacterized protein</fullName>
    </submittedName>
</protein>
<gene>
    <name evidence="1" type="ORF">MRATA1EN1_LOCUS3148</name>
</gene>
<organism evidence="1 2">
    <name type="scientific">Rangifer tarandus platyrhynchus</name>
    <name type="common">Svalbard reindeer</name>
    <dbReference type="NCBI Taxonomy" id="3082113"/>
    <lineage>
        <taxon>Eukaryota</taxon>
        <taxon>Metazoa</taxon>
        <taxon>Chordata</taxon>
        <taxon>Craniata</taxon>
        <taxon>Vertebrata</taxon>
        <taxon>Euteleostomi</taxon>
        <taxon>Mammalia</taxon>
        <taxon>Eutheria</taxon>
        <taxon>Laurasiatheria</taxon>
        <taxon>Artiodactyla</taxon>
        <taxon>Ruminantia</taxon>
        <taxon>Pecora</taxon>
        <taxon>Cervidae</taxon>
        <taxon>Odocoileinae</taxon>
        <taxon>Rangifer</taxon>
    </lineage>
</organism>
<accession>A0ABN8Y2X4</accession>
<proteinExistence type="predicted"/>
<sequence>MCKDALCPHLLLEKEAFPPSRSIGANFDSLSMVGEGDRRLGSVLLLADTLQNESVVEKKTIFICFLCLSTCLKRRFWGKLCLCTCHVHYWGHLHPTLWLVKRFRMF</sequence>
<dbReference type="EMBL" id="OX459947">
    <property type="protein sequence ID" value="CAI9154186.1"/>
    <property type="molecule type" value="Genomic_DNA"/>
</dbReference>
<evidence type="ECO:0000313" key="2">
    <source>
        <dbReference type="Proteomes" id="UP001176941"/>
    </source>
</evidence>
<reference evidence="1" key="1">
    <citation type="submission" date="2023-04" db="EMBL/GenBank/DDBJ databases">
        <authorList>
            <consortium name="ELIXIR-Norway"/>
        </authorList>
    </citation>
    <scope>NUCLEOTIDE SEQUENCE [LARGE SCALE GENOMIC DNA]</scope>
</reference>
<keyword evidence="2" id="KW-1185">Reference proteome</keyword>
<evidence type="ECO:0000313" key="1">
    <source>
        <dbReference type="EMBL" id="CAI9154186.1"/>
    </source>
</evidence>
<name>A0ABN8Y2X4_RANTA</name>